<evidence type="ECO:0000313" key="1">
    <source>
        <dbReference type="EMBL" id="SVC97106.1"/>
    </source>
</evidence>
<dbReference type="AlphaFoldDB" id="A0A382RHJ8"/>
<organism evidence="1">
    <name type="scientific">marine metagenome</name>
    <dbReference type="NCBI Taxonomy" id="408172"/>
    <lineage>
        <taxon>unclassified sequences</taxon>
        <taxon>metagenomes</taxon>
        <taxon>ecological metagenomes</taxon>
    </lineage>
</organism>
<name>A0A382RHJ8_9ZZZZ</name>
<sequence>VVVFTPLLTFAFDVVVGVLLTQSSAYDVISLQTVPGLAQRGGQKIDASRAQLLL</sequence>
<reference evidence="1" key="1">
    <citation type="submission" date="2018-05" db="EMBL/GenBank/DDBJ databases">
        <authorList>
            <person name="Lanie J.A."/>
            <person name="Ng W.-L."/>
            <person name="Kazmierczak K.M."/>
            <person name="Andrzejewski T.M."/>
            <person name="Davidsen T.M."/>
            <person name="Wayne K.J."/>
            <person name="Tettelin H."/>
            <person name="Glass J.I."/>
            <person name="Rusch D."/>
            <person name="Podicherti R."/>
            <person name="Tsui H.-C.T."/>
            <person name="Winkler M.E."/>
        </authorList>
    </citation>
    <scope>NUCLEOTIDE SEQUENCE</scope>
</reference>
<proteinExistence type="predicted"/>
<protein>
    <submittedName>
        <fullName evidence="1">Uncharacterized protein</fullName>
    </submittedName>
</protein>
<feature type="non-terminal residue" evidence="1">
    <location>
        <position position="1"/>
    </location>
</feature>
<gene>
    <name evidence="1" type="ORF">METZ01_LOCUS349960</name>
</gene>
<accession>A0A382RHJ8</accession>
<dbReference type="EMBL" id="UINC01121737">
    <property type="protein sequence ID" value="SVC97106.1"/>
    <property type="molecule type" value="Genomic_DNA"/>
</dbReference>